<dbReference type="InterPro" id="IPR036640">
    <property type="entry name" value="ABC1_TM_sf"/>
</dbReference>
<keyword evidence="8 9" id="KW-0472">Membrane</keyword>
<evidence type="ECO:0000259" key="10">
    <source>
        <dbReference type="PROSITE" id="PS50893"/>
    </source>
</evidence>
<evidence type="ECO:0000313" key="12">
    <source>
        <dbReference type="EMBL" id="MPM35962.1"/>
    </source>
</evidence>
<name>A0A644Z575_9ZZZZ</name>
<protein>
    <submittedName>
        <fullName evidence="12">Putative ABC transporter ATP-binding protein</fullName>
    </submittedName>
</protein>
<dbReference type="Pfam" id="PF00664">
    <property type="entry name" value="ABC_membrane"/>
    <property type="match status" value="1"/>
</dbReference>
<feature type="transmembrane region" description="Helical" evidence="9">
    <location>
        <begin position="112"/>
        <end position="135"/>
    </location>
</feature>
<dbReference type="Pfam" id="PF00005">
    <property type="entry name" value="ABC_tran"/>
    <property type="match status" value="1"/>
</dbReference>
<evidence type="ECO:0000256" key="7">
    <source>
        <dbReference type="ARBA" id="ARBA00022989"/>
    </source>
</evidence>
<dbReference type="SUPFAM" id="SSF52540">
    <property type="entry name" value="P-loop containing nucleoside triphosphate hydrolases"/>
    <property type="match status" value="1"/>
</dbReference>
<dbReference type="EMBL" id="VSSQ01007449">
    <property type="protein sequence ID" value="MPM35962.1"/>
    <property type="molecule type" value="Genomic_DNA"/>
</dbReference>
<keyword evidence="6 12" id="KW-0067">ATP-binding</keyword>
<dbReference type="PROSITE" id="PS00211">
    <property type="entry name" value="ABC_TRANSPORTER_1"/>
    <property type="match status" value="1"/>
</dbReference>
<dbReference type="GO" id="GO:0005524">
    <property type="term" value="F:ATP binding"/>
    <property type="evidence" value="ECO:0007669"/>
    <property type="project" value="UniProtKB-KW"/>
</dbReference>
<dbReference type="InterPro" id="IPR017871">
    <property type="entry name" value="ABC_transporter-like_CS"/>
</dbReference>
<dbReference type="InterPro" id="IPR027417">
    <property type="entry name" value="P-loop_NTPase"/>
</dbReference>
<dbReference type="GO" id="GO:0016887">
    <property type="term" value="F:ATP hydrolysis activity"/>
    <property type="evidence" value="ECO:0007669"/>
    <property type="project" value="InterPro"/>
</dbReference>
<dbReference type="InterPro" id="IPR003439">
    <property type="entry name" value="ABC_transporter-like_ATP-bd"/>
</dbReference>
<dbReference type="PROSITE" id="PS50929">
    <property type="entry name" value="ABC_TM1F"/>
    <property type="match status" value="1"/>
</dbReference>
<evidence type="ECO:0000256" key="4">
    <source>
        <dbReference type="ARBA" id="ARBA00022692"/>
    </source>
</evidence>
<dbReference type="InterPro" id="IPR039421">
    <property type="entry name" value="Type_1_exporter"/>
</dbReference>
<feature type="domain" description="ABC transmembrane type-1" evidence="11">
    <location>
        <begin position="1"/>
        <end position="173"/>
    </location>
</feature>
<keyword evidence="2" id="KW-0813">Transport</keyword>
<evidence type="ECO:0000256" key="9">
    <source>
        <dbReference type="SAM" id="Phobius"/>
    </source>
</evidence>
<keyword evidence="7 9" id="KW-1133">Transmembrane helix</keyword>
<dbReference type="Gene3D" id="3.40.50.300">
    <property type="entry name" value="P-loop containing nucleotide triphosphate hydrolases"/>
    <property type="match status" value="1"/>
</dbReference>
<evidence type="ECO:0000256" key="6">
    <source>
        <dbReference type="ARBA" id="ARBA00022840"/>
    </source>
</evidence>
<proteinExistence type="predicted"/>
<feature type="transmembrane region" description="Helical" evidence="9">
    <location>
        <begin position="9"/>
        <end position="26"/>
    </location>
</feature>
<feature type="transmembrane region" description="Helical" evidence="9">
    <location>
        <begin position="147"/>
        <end position="169"/>
    </location>
</feature>
<sequence length="445" mass="49656">MIDRMQRLGVRAPILLLGGIIVTLTLEPILTLILICILPLLGFIVVYISRKGVKLYTNMQRAIDKLVRKVQENMTGIRIIKALSKTAYEKEKFDEINTDVVQRDQKAGILMALTNPVMNLLLNIGLTLVVVVGAYRVNSGITQPGKIIAFLSYFAIILNALLTVTRLFVMYSKGAASADRIEQVLNTPEEMSVMPKKSFTSSSPYHIEFKDVNFSYNKVQDNLTHISFALKKGETLGIIGATGSGKSTIINLLLRFYDTDSGQILIDGNDIKTVPMEILRTQFGVVFQNDFLFADTIRENINFGRSLTDEEIKRAAEFAQAEFIESKEDGFQHWLTVKGANLSGGQKQRILIARALAADPSILLLDDSSSALDYLTDAALRKTLHRHFKDTTTLIIAQRVSAIMDADKIIMLEDGTIIGFGTHEELLQTCESYREIYDTQMGDME</sequence>
<dbReference type="Gene3D" id="1.20.1560.10">
    <property type="entry name" value="ABC transporter type 1, transmembrane domain"/>
    <property type="match status" value="1"/>
</dbReference>
<feature type="transmembrane region" description="Helical" evidence="9">
    <location>
        <begin position="32"/>
        <end position="49"/>
    </location>
</feature>
<dbReference type="PANTHER" id="PTHR24221">
    <property type="entry name" value="ATP-BINDING CASSETTE SUB-FAMILY B"/>
    <property type="match status" value="1"/>
</dbReference>
<feature type="domain" description="ABC transporter" evidence="10">
    <location>
        <begin position="207"/>
        <end position="439"/>
    </location>
</feature>
<evidence type="ECO:0000256" key="2">
    <source>
        <dbReference type="ARBA" id="ARBA00022448"/>
    </source>
</evidence>
<evidence type="ECO:0000256" key="1">
    <source>
        <dbReference type="ARBA" id="ARBA00004651"/>
    </source>
</evidence>
<evidence type="ECO:0000256" key="3">
    <source>
        <dbReference type="ARBA" id="ARBA00022475"/>
    </source>
</evidence>
<dbReference type="SMART" id="SM00382">
    <property type="entry name" value="AAA"/>
    <property type="match status" value="1"/>
</dbReference>
<reference evidence="12" key="1">
    <citation type="submission" date="2019-08" db="EMBL/GenBank/DDBJ databases">
        <authorList>
            <person name="Kucharzyk K."/>
            <person name="Murdoch R.W."/>
            <person name="Higgins S."/>
            <person name="Loffler F."/>
        </authorList>
    </citation>
    <scope>NUCLEOTIDE SEQUENCE</scope>
</reference>
<comment type="caution">
    <text evidence="12">The sequence shown here is derived from an EMBL/GenBank/DDBJ whole genome shotgun (WGS) entry which is preliminary data.</text>
</comment>
<keyword evidence="3" id="KW-1003">Cell membrane</keyword>
<evidence type="ECO:0000256" key="5">
    <source>
        <dbReference type="ARBA" id="ARBA00022741"/>
    </source>
</evidence>
<comment type="subcellular location">
    <subcellularLocation>
        <location evidence="1">Cell membrane</location>
        <topology evidence="1">Multi-pass membrane protein</topology>
    </subcellularLocation>
</comment>
<organism evidence="12">
    <name type="scientific">bioreactor metagenome</name>
    <dbReference type="NCBI Taxonomy" id="1076179"/>
    <lineage>
        <taxon>unclassified sequences</taxon>
        <taxon>metagenomes</taxon>
        <taxon>ecological metagenomes</taxon>
    </lineage>
</organism>
<dbReference type="FunFam" id="3.40.50.300:FF:000221">
    <property type="entry name" value="Multidrug ABC transporter ATP-binding protein"/>
    <property type="match status" value="1"/>
</dbReference>
<evidence type="ECO:0000256" key="8">
    <source>
        <dbReference type="ARBA" id="ARBA00023136"/>
    </source>
</evidence>
<dbReference type="InterPro" id="IPR011527">
    <property type="entry name" value="ABC1_TM_dom"/>
</dbReference>
<dbReference type="InterPro" id="IPR003593">
    <property type="entry name" value="AAA+_ATPase"/>
</dbReference>
<keyword evidence="5" id="KW-0547">Nucleotide-binding</keyword>
<gene>
    <name evidence="12" type="ORF">SDC9_82556</name>
</gene>
<accession>A0A644Z575</accession>
<dbReference type="PROSITE" id="PS50893">
    <property type="entry name" value="ABC_TRANSPORTER_2"/>
    <property type="match status" value="1"/>
</dbReference>
<dbReference type="AlphaFoldDB" id="A0A644Z575"/>
<dbReference type="SUPFAM" id="SSF90123">
    <property type="entry name" value="ABC transporter transmembrane region"/>
    <property type="match status" value="1"/>
</dbReference>
<dbReference type="PANTHER" id="PTHR24221:SF276">
    <property type="entry name" value="ABC TRANSPORTER, ATP-BINDING_PERMEASE PROTEIN"/>
    <property type="match status" value="1"/>
</dbReference>
<dbReference type="GO" id="GO:0005886">
    <property type="term" value="C:plasma membrane"/>
    <property type="evidence" value="ECO:0007669"/>
    <property type="project" value="UniProtKB-SubCell"/>
</dbReference>
<dbReference type="GO" id="GO:0140359">
    <property type="term" value="F:ABC-type transporter activity"/>
    <property type="evidence" value="ECO:0007669"/>
    <property type="project" value="InterPro"/>
</dbReference>
<keyword evidence="4 9" id="KW-0812">Transmembrane</keyword>
<evidence type="ECO:0000259" key="11">
    <source>
        <dbReference type="PROSITE" id="PS50929"/>
    </source>
</evidence>